<dbReference type="Gene3D" id="3.40.50.300">
    <property type="entry name" value="P-loop containing nucleotide triphosphate hydrolases"/>
    <property type="match status" value="1"/>
</dbReference>
<dbReference type="SUPFAM" id="SSF52540">
    <property type="entry name" value="P-loop containing nucleoside triphosphate hydrolases"/>
    <property type="match status" value="1"/>
</dbReference>
<dbReference type="RefSeq" id="WP_133253744.1">
    <property type="nucleotide sequence ID" value="NZ_JACHVZ010000031.1"/>
</dbReference>
<reference evidence="1 2" key="1">
    <citation type="submission" date="2020-08" db="EMBL/GenBank/DDBJ databases">
        <title>Genomic Encyclopedia of Type Strains, Phase IV (KMG-V): Genome sequencing to study the core and pangenomes of soil and plant-associated prokaryotes.</title>
        <authorList>
            <person name="Whitman W."/>
        </authorList>
    </citation>
    <scope>NUCLEOTIDE SEQUENCE [LARGE SCALE GENOMIC DNA]</scope>
    <source>
        <strain evidence="1 2">SRMrh-85</strain>
    </source>
</reference>
<evidence type="ECO:0000313" key="2">
    <source>
        <dbReference type="Proteomes" id="UP000533533"/>
    </source>
</evidence>
<sequence length="394" mass="45144">MKKTMRKILYHHIPKTGGQSLALRLASAFALGRSSYMSGDLSFPEGREKLRELLEHKDFIEAHINGPVLDGFDELDVLATVRDPIAQIVSNYLHILREPSNTLHRVAHLLSPERFFDQYGDFFCNHQTRYFVSAFRTLEVEASQVVEMTTLMLDCLKHVRWLVPTESIDEFCFLWQVESQRVMSHQDLRTNVAGTERGEKEQLTRIVSKRPELYSIDLLLWQVARDQFLAYKKRVSKQVFAGASSDHWGRVWSEDASAILLGEGWHQPYFTDNGVEYWAGPQNTSEVQIKRSAEQRWLVFTVHVFHRVLDDEVSFLKADGTPLPTQFRRINNQQVMYAIDLDGLSESDVALLRVPEVWSPAMVDHGLTDVARRSVATSNWQLTSNLPEGLGITA</sequence>
<dbReference type="EMBL" id="JACHVZ010000031">
    <property type="protein sequence ID" value="MBB2932702.1"/>
    <property type="molecule type" value="Genomic_DNA"/>
</dbReference>
<name>A0ABR6G017_9BURK</name>
<comment type="caution">
    <text evidence="1">The sequence shown here is derived from an EMBL/GenBank/DDBJ whole genome shotgun (WGS) entry which is preliminary data.</text>
</comment>
<keyword evidence="2" id="KW-1185">Reference proteome</keyword>
<evidence type="ECO:0008006" key="3">
    <source>
        <dbReference type="Google" id="ProtNLM"/>
    </source>
</evidence>
<dbReference type="InterPro" id="IPR027417">
    <property type="entry name" value="P-loop_NTPase"/>
</dbReference>
<proteinExistence type="predicted"/>
<gene>
    <name evidence="1" type="ORF">FHX59_007190</name>
</gene>
<dbReference type="Proteomes" id="UP000533533">
    <property type="component" value="Unassembled WGS sequence"/>
</dbReference>
<organism evidence="1 2">
    <name type="scientific">Paraburkholderia silvatlantica</name>
    <dbReference type="NCBI Taxonomy" id="321895"/>
    <lineage>
        <taxon>Bacteria</taxon>
        <taxon>Pseudomonadati</taxon>
        <taxon>Pseudomonadota</taxon>
        <taxon>Betaproteobacteria</taxon>
        <taxon>Burkholderiales</taxon>
        <taxon>Burkholderiaceae</taxon>
        <taxon>Paraburkholderia</taxon>
    </lineage>
</organism>
<evidence type="ECO:0000313" key="1">
    <source>
        <dbReference type="EMBL" id="MBB2932702.1"/>
    </source>
</evidence>
<protein>
    <recommendedName>
        <fullName evidence="3">Sulfotransferase family protein</fullName>
    </recommendedName>
</protein>
<accession>A0ABR6G017</accession>